<organism evidence="1 2">
    <name type="scientific">Paenibacillus albilobatus</name>
    <dbReference type="NCBI Taxonomy" id="2716884"/>
    <lineage>
        <taxon>Bacteria</taxon>
        <taxon>Bacillati</taxon>
        <taxon>Bacillota</taxon>
        <taxon>Bacilli</taxon>
        <taxon>Bacillales</taxon>
        <taxon>Paenibacillaceae</taxon>
        <taxon>Paenibacillus</taxon>
    </lineage>
</organism>
<accession>A0A919XEQ7</accession>
<dbReference type="InterPro" id="IPR014825">
    <property type="entry name" value="DNA_alkylation"/>
</dbReference>
<dbReference type="PANTHER" id="PTHR34070:SF1">
    <property type="entry name" value="DNA ALKYLATION REPAIR PROTEIN"/>
    <property type="match status" value="1"/>
</dbReference>
<dbReference type="CDD" id="cd06561">
    <property type="entry name" value="AlkD_like"/>
    <property type="match status" value="1"/>
</dbReference>
<dbReference type="Proteomes" id="UP000679779">
    <property type="component" value="Unassembled WGS sequence"/>
</dbReference>
<protein>
    <recommendedName>
        <fullName evidence="3">DNA alkylation repair protein</fullName>
    </recommendedName>
</protein>
<sequence>MMETAAIREKLLELAEPEYQRFASSLIPGVSNLLGVRIPELRKLAKRMAEEDRRAYLRHASAEYFEEVMLQGILIANEKADPAEKLELIASFVPKIDNWSVCDTFCAGLKFAKSNQTLVWDFLQPYLQSQHEYEIRFGVVMLLNYYIDEAYIDRVLRILDRIRHEAYYVRMAVAWALSMCYVHLPEPTMVYLQNSTVDDFTYNKALQKIIESTRVNSETKQLIRSMKRK</sequence>
<dbReference type="AlphaFoldDB" id="A0A919XEQ7"/>
<dbReference type="Gene3D" id="1.25.10.90">
    <property type="match status" value="1"/>
</dbReference>
<reference evidence="1" key="1">
    <citation type="submission" date="2021-03" db="EMBL/GenBank/DDBJ databases">
        <title>Antimicrobial resistance genes in bacteria isolated from Japanese honey, and their potential for conferring macrolide and lincosamide resistance in the American foulbrood pathogen Paenibacillus larvae.</title>
        <authorList>
            <person name="Okamoto M."/>
            <person name="Kumagai M."/>
            <person name="Kanamori H."/>
            <person name="Takamatsu D."/>
        </authorList>
    </citation>
    <scope>NUCLEOTIDE SEQUENCE</scope>
    <source>
        <strain evidence="1">J2TS6</strain>
    </source>
</reference>
<dbReference type="SUPFAM" id="SSF48371">
    <property type="entry name" value="ARM repeat"/>
    <property type="match status" value="1"/>
</dbReference>
<dbReference type="EMBL" id="BORQ01000001">
    <property type="protein sequence ID" value="GIO29255.1"/>
    <property type="molecule type" value="Genomic_DNA"/>
</dbReference>
<proteinExistence type="predicted"/>
<gene>
    <name evidence="1" type="ORF">J2TS6_03960</name>
</gene>
<evidence type="ECO:0000313" key="1">
    <source>
        <dbReference type="EMBL" id="GIO29255.1"/>
    </source>
</evidence>
<comment type="caution">
    <text evidence="1">The sequence shown here is derived from an EMBL/GenBank/DDBJ whole genome shotgun (WGS) entry which is preliminary data.</text>
</comment>
<evidence type="ECO:0008006" key="3">
    <source>
        <dbReference type="Google" id="ProtNLM"/>
    </source>
</evidence>
<dbReference type="PANTHER" id="PTHR34070">
    <property type="entry name" value="ARMADILLO-TYPE FOLD"/>
    <property type="match status" value="1"/>
</dbReference>
<evidence type="ECO:0000313" key="2">
    <source>
        <dbReference type="Proteomes" id="UP000679779"/>
    </source>
</evidence>
<dbReference type="InterPro" id="IPR016024">
    <property type="entry name" value="ARM-type_fold"/>
</dbReference>
<dbReference type="Pfam" id="PF08713">
    <property type="entry name" value="DNA_alkylation"/>
    <property type="match status" value="1"/>
</dbReference>
<name>A0A919XEQ7_9BACL</name>
<keyword evidence="2" id="KW-1185">Reference proteome</keyword>